<evidence type="ECO:0000313" key="3">
    <source>
        <dbReference type="Proteomes" id="UP000032361"/>
    </source>
</evidence>
<dbReference type="OrthoDB" id="982527at2"/>
<name>A0A0D7W602_9FLAO</name>
<dbReference type="PANTHER" id="PTHR31157">
    <property type="entry name" value="SCP DOMAIN-CONTAINING PROTEIN"/>
    <property type="match status" value="1"/>
</dbReference>
<dbReference type="CDD" id="cd05379">
    <property type="entry name" value="CAP_bacterial"/>
    <property type="match status" value="1"/>
</dbReference>
<dbReference type="InterPro" id="IPR035940">
    <property type="entry name" value="CAP_sf"/>
</dbReference>
<organism evidence="2 3">
    <name type="scientific">Neotamlana nanhaiensis</name>
    <dbReference type="NCBI Taxonomy" id="1382798"/>
    <lineage>
        <taxon>Bacteria</taxon>
        <taxon>Pseudomonadati</taxon>
        <taxon>Bacteroidota</taxon>
        <taxon>Flavobacteriia</taxon>
        <taxon>Flavobacteriales</taxon>
        <taxon>Flavobacteriaceae</taxon>
        <taxon>Neotamlana</taxon>
    </lineage>
</organism>
<dbReference type="RefSeq" id="WP_044624838.1">
    <property type="nucleotide sequence ID" value="NZ_JTDV01000001.1"/>
</dbReference>
<dbReference type="STRING" id="1382798.PK35_01255"/>
<dbReference type="EMBL" id="JTDV01000001">
    <property type="protein sequence ID" value="KJD34454.1"/>
    <property type="molecule type" value="Genomic_DNA"/>
</dbReference>
<dbReference type="Proteomes" id="UP000032361">
    <property type="component" value="Unassembled WGS sequence"/>
</dbReference>
<dbReference type="InterPro" id="IPR014044">
    <property type="entry name" value="CAP_dom"/>
</dbReference>
<dbReference type="Gene3D" id="3.40.33.10">
    <property type="entry name" value="CAP"/>
    <property type="match status" value="1"/>
</dbReference>
<evidence type="ECO:0000313" key="2">
    <source>
        <dbReference type="EMBL" id="KJD34454.1"/>
    </source>
</evidence>
<dbReference type="PATRIC" id="fig|1382798.3.peg.254"/>
<reference evidence="2 3" key="1">
    <citation type="journal article" date="2015" name="Antonie Van Leeuwenhoek">
        <title>Tamlana nanhaiensis sp. nov., isolated from surface seawater collected from the South China Sea.</title>
        <authorList>
            <person name="Liu X."/>
            <person name="Lai Q."/>
            <person name="Du Y."/>
            <person name="Li G."/>
            <person name="Sun F."/>
            <person name="Shao Z."/>
        </authorList>
    </citation>
    <scope>NUCLEOTIDE SEQUENCE [LARGE SCALE GENOMIC DNA]</scope>
    <source>
        <strain evidence="2 3">FHC16</strain>
    </source>
</reference>
<dbReference type="Pfam" id="PF00188">
    <property type="entry name" value="CAP"/>
    <property type="match status" value="1"/>
</dbReference>
<feature type="domain" description="SCP" evidence="1">
    <location>
        <begin position="50"/>
        <end position="155"/>
    </location>
</feature>
<comment type="caution">
    <text evidence="2">The sequence shown here is derived from an EMBL/GenBank/DDBJ whole genome shotgun (WGS) entry which is preliminary data.</text>
</comment>
<keyword evidence="3" id="KW-1185">Reference proteome</keyword>
<gene>
    <name evidence="2" type="ORF">PK35_01255</name>
</gene>
<dbReference type="SUPFAM" id="SSF55797">
    <property type="entry name" value="PR-1-like"/>
    <property type="match status" value="1"/>
</dbReference>
<sequence>MKLFNKLPFLVFMAIITLSSCTTDSMDTESASLELPQNTLDAKDIEIEILNLINNHRTSIGLTPLNDLDVVKSVAYSHTDYMVVNDEVSHANFYTRSNYLKQHAGATKVTENVAYGYSSAEAVVKAWLRSESHKENLEGDFTNFDISAETNADGRWYFTNIFIKK</sequence>
<evidence type="ECO:0000259" key="1">
    <source>
        <dbReference type="Pfam" id="PF00188"/>
    </source>
</evidence>
<protein>
    <submittedName>
        <fullName evidence="2">Allergen V5/Tpx-1 family protein</fullName>
    </submittedName>
</protein>
<dbReference type="AlphaFoldDB" id="A0A0D7W602"/>
<dbReference type="PANTHER" id="PTHR31157:SF1">
    <property type="entry name" value="SCP DOMAIN-CONTAINING PROTEIN"/>
    <property type="match status" value="1"/>
</dbReference>
<dbReference type="PROSITE" id="PS51257">
    <property type="entry name" value="PROKAR_LIPOPROTEIN"/>
    <property type="match status" value="1"/>
</dbReference>
<proteinExistence type="predicted"/>
<accession>A0A0D7W602</accession>